<feature type="domain" description="Lipid/polyisoprenoid-binding YceI-like" evidence="2">
    <location>
        <begin position="23"/>
        <end position="193"/>
    </location>
</feature>
<organism evidence="3 4">
    <name type="scientific">Chitinophaga dinghuensis</name>
    <dbReference type="NCBI Taxonomy" id="1539050"/>
    <lineage>
        <taxon>Bacteria</taxon>
        <taxon>Pseudomonadati</taxon>
        <taxon>Bacteroidota</taxon>
        <taxon>Chitinophagia</taxon>
        <taxon>Chitinophagales</taxon>
        <taxon>Chitinophagaceae</taxon>
        <taxon>Chitinophaga</taxon>
    </lineage>
</organism>
<feature type="signal peptide" evidence="1">
    <location>
        <begin position="1"/>
        <end position="20"/>
    </location>
</feature>
<reference evidence="3 4" key="1">
    <citation type="submission" date="2018-06" db="EMBL/GenBank/DDBJ databases">
        <title>Genomic Encyclopedia of Archaeal and Bacterial Type Strains, Phase II (KMG-II): from individual species to whole genera.</title>
        <authorList>
            <person name="Goeker M."/>
        </authorList>
    </citation>
    <scope>NUCLEOTIDE SEQUENCE [LARGE SCALE GENOMIC DNA]</scope>
    <source>
        <strain evidence="3 4">DSM 29821</strain>
    </source>
</reference>
<dbReference type="InterPro" id="IPR036761">
    <property type="entry name" value="TTHA0802/YceI-like_sf"/>
</dbReference>
<dbReference type="Pfam" id="PF04264">
    <property type="entry name" value="YceI"/>
    <property type="match status" value="1"/>
</dbReference>
<evidence type="ECO:0000313" key="4">
    <source>
        <dbReference type="Proteomes" id="UP000249819"/>
    </source>
</evidence>
<dbReference type="RefSeq" id="WP_111594987.1">
    <property type="nucleotide sequence ID" value="NZ_QLMA01000010.1"/>
</dbReference>
<dbReference type="AlphaFoldDB" id="A0A327VMI9"/>
<feature type="chain" id="PRO_5016437341" evidence="1">
    <location>
        <begin position="21"/>
        <end position="195"/>
    </location>
</feature>
<dbReference type="SMART" id="SM00867">
    <property type="entry name" value="YceI"/>
    <property type="match status" value="1"/>
</dbReference>
<dbReference type="PANTHER" id="PTHR34406">
    <property type="entry name" value="PROTEIN YCEI"/>
    <property type="match status" value="1"/>
</dbReference>
<dbReference type="Proteomes" id="UP000249819">
    <property type="component" value="Unassembled WGS sequence"/>
</dbReference>
<protein>
    <submittedName>
        <fullName evidence="3">Polyisoprenoid-binding protein YceI</fullName>
    </submittedName>
</protein>
<dbReference type="Gene3D" id="2.40.128.110">
    <property type="entry name" value="Lipid/polyisoprenoid-binding, YceI-like"/>
    <property type="match status" value="1"/>
</dbReference>
<evidence type="ECO:0000313" key="3">
    <source>
        <dbReference type="EMBL" id="RAJ75085.1"/>
    </source>
</evidence>
<evidence type="ECO:0000256" key="1">
    <source>
        <dbReference type="SAM" id="SignalP"/>
    </source>
</evidence>
<comment type="caution">
    <text evidence="3">The sequence shown here is derived from an EMBL/GenBank/DDBJ whole genome shotgun (WGS) entry which is preliminary data.</text>
</comment>
<dbReference type="InterPro" id="IPR007372">
    <property type="entry name" value="Lipid/polyisoprenoid-bd_YceI"/>
</dbReference>
<gene>
    <name evidence="3" type="ORF">CLV59_110131</name>
</gene>
<keyword evidence="4" id="KW-1185">Reference proteome</keyword>
<dbReference type="EMBL" id="QLMA01000010">
    <property type="protein sequence ID" value="RAJ75085.1"/>
    <property type="molecule type" value="Genomic_DNA"/>
</dbReference>
<dbReference type="SUPFAM" id="SSF101874">
    <property type="entry name" value="YceI-like"/>
    <property type="match status" value="1"/>
</dbReference>
<dbReference type="PANTHER" id="PTHR34406:SF1">
    <property type="entry name" value="PROTEIN YCEI"/>
    <property type="match status" value="1"/>
</dbReference>
<accession>A0A327VMI9</accession>
<proteinExistence type="predicted"/>
<evidence type="ECO:0000259" key="2">
    <source>
        <dbReference type="SMART" id="SM00867"/>
    </source>
</evidence>
<name>A0A327VMI9_9BACT</name>
<dbReference type="OrthoDB" id="9811006at2"/>
<keyword evidence="1" id="KW-0732">Signal</keyword>
<sequence length="195" mass="21368">MKKVLLFTASLLLAGVTSFAQVKWSADPAHTTIGFSVNHLGINFVQGKFDKFSGTVETADSTNFQNAKVEFTADVNSINTGVAQRDGHLKSDDFFNAAEYPTITVKSISFKKVLNNKYVMLADVTIRNTTKRVAFDVNFNGVIKDPWGLRRSGFTAKATVNRFDFGLKYADKLPSGTYAVGANVDILVNAELVKQ</sequence>